<dbReference type="EMBL" id="CM042009">
    <property type="protein sequence ID" value="KAI3792486.1"/>
    <property type="molecule type" value="Genomic_DNA"/>
</dbReference>
<gene>
    <name evidence="1" type="ORF">L2E82_06366</name>
</gene>
<accession>A0ACB9HAF7</accession>
<comment type="caution">
    <text evidence="1">The sequence shown here is derived from an EMBL/GenBank/DDBJ whole genome shotgun (WGS) entry which is preliminary data.</text>
</comment>
<dbReference type="Proteomes" id="UP001055811">
    <property type="component" value="Linkage Group LG01"/>
</dbReference>
<organism evidence="1 2">
    <name type="scientific">Cichorium intybus</name>
    <name type="common">Chicory</name>
    <dbReference type="NCBI Taxonomy" id="13427"/>
    <lineage>
        <taxon>Eukaryota</taxon>
        <taxon>Viridiplantae</taxon>
        <taxon>Streptophyta</taxon>
        <taxon>Embryophyta</taxon>
        <taxon>Tracheophyta</taxon>
        <taxon>Spermatophyta</taxon>
        <taxon>Magnoliopsida</taxon>
        <taxon>eudicotyledons</taxon>
        <taxon>Gunneridae</taxon>
        <taxon>Pentapetalae</taxon>
        <taxon>asterids</taxon>
        <taxon>campanulids</taxon>
        <taxon>Asterales</taxon>
        <taxon>Asteraceae</taxon>
        <taxon>Cichorioideae</taxon>
        <taxon>Cichorieae</taxon>
        <taxon>Cichoriinae</taxon>
        <taxon>Cichorium</taxon>
    </lineage>
</organism>
<reference evidence="2" key="1">
    <citation type="journal article" date="2022" name="Mol. Ecol. Resour.">
        <title>The genomes of chicory, endive, great burdock and yacon provide insights into Asteraceae palaeo-polyploidization history and plant inulin production.</title>
        <authorList>
            <person name="Fan W."/>
            <person name="Wang S."/>
            <person name="Wang H."/>
            <person name="Wang A."/>
            <person name="Jiang F."/>
            <person name="Liu H."/>
            <person name="Zhao H."/>
            <person name="Xu D."/>
            <person name="Zhang Y."/>
        </authorList>
    </citation>
    <scope>NUCLEOTIDE SEQUENCE [LARGE SCALE GENOMIC DNA]</scope>
    <source>
        <strain evidence="2">cv. Punajuju</strain>
    </source>
</reference>
<keyword evidence="2" id="KW-1185">Reference proteome</keyword>
<evidence type="ECO:0000313" key="1">
    <source>
        <dbReference type="EMBL" id="KAI3792486.1"/>
    </source>
</evidence>
<name>A0ACB9HAF7_CICIN</name>
<evidence type="ECO:0000313" key="2">
    <source>
        <dbReference type="Proteomes" id="UP001055811"/>
    </source>
</evidence>
<reference evidence="1 2" key="2">
    <citation type="journal article" date="2022" name="Mol. Ecol. Resour.">
        <title>The genomes of chicory, endive, great burdock and yacon provide insights into Asteraceae paleo-polyploidization history and plant inulin production.</title>
        <authorList>
            <person name="Fan W."/>
            <person name="Wang S."/>
            <person name="Wang H."/>
            <person name="Wang A."/>
            <person name="Jiang F."/>
            <person name="Liu H."/>
            <person name="Zhao H."/>
            <person name="Xu D."/>
            <person name="Zhang Y."/>
        </authorList>
    </citation>
    <scope>NUCLEOTIDE SEQUENCE [LARGE SCALE GENOMIC DNA]</scope>
    <source>
        <strain evidence="2">cv. Punajuju</strain>
        <tissue evidence="1">Leaves</tissue>
    </source>
</reference>
<sequence>MLVLSILKEYCCSASYSVFGWVVRRWDYIGKIDTATALINFAINNVNNVNIVVSGAVPLLIDLFGSRKGKQNSITLLLGLCKDGDDEVARRLYMNPSSIPSFQSLAADGCMKAQRKADVLLRFLNRCCLQSRNPFE</sequence>
<protein>
    <submittedName>
        <fullName evidence="1">Uncharacterized protein</fullName>
    </submittedName>
</protein>
<proteinExistence type="predicted"/>